<proteinExistence type="predicted"/>
<protein>
    <submittedName>
        <fullName evidence="3">Uncharacterized protein</fullName>
    </submittedName>
</protein>
<name>A0A368ZM75_9GAMM</name>
<dbReference type="RefSeq" id="WP_147270566.1">
    <property type="nucleotide sequence ID" value="NZ_CP070273.1"/>
</dbReference>
<evidence type="ECO:0000313" key="4">
    <source>
        <dbReference type="Proteomes" id="UP000253506"/>
    </source>
</evidence>
<reference evidence="2 5" key="2">
    <citation type="submission" date="2021-02" db="EMBL/GenBank/DDBJ databases">
        <title>The genome of Marinomonas foliarum JZW.</title>
        <authorList>
            <person name="Sun M."/>
        </authorList>
    </citation>
    <scope>NUCLEOTIDE SEQUENCE [LARGE SCALE GENOMIC DNA]</scope>
    <source>
        <strain evidence="2 5">JZW</strain>
    </source>
</reference>
<dbReference type="Proteomes" id="UP000644167">
    <property type="component" value="Chromosome"/>
</dbReference>
<feature type="region of interest" description="Disordered" evidence="1">
    <location>
        <begin position="242"/>
        <end position="263"/>
    </location>
</feature>
<evidence type="ECO:0000313" key="3">
    <source>
        <dbReference type="EMBL" id="RCW95829.1"/>
    </source>
</evidence>
<dbReference type="Proteomes" id="UP000253506">
    <property type="component" value="Unassembled WGS sequence"/>
</dbReference>
<sequence>MEYMSTLFISILSGLIGASIAAYFNYRIRLSLIEKDKKDQEQKLAYVYVVQLSQYPAIQIWIRSFLEKALEQLDEPLPEGEFEIEHAASVYLEDALKNIDEEFFEHVESIEKLIDQMMDGFSNTYLSNEDQAKLPKNTVMHYQRYEHYLKSTVASFKMFKVALANKKLFKLIDAKQINSLIENVKSLFDSAGLLRAAMAEYGGVGSNMSQYLLEQQYEFFRVSVGKSFEHDQKLAKARAHLEEHGELSANKSSKKDTVTGASS</sequence>
<organism evidence="3 4">
    <name type="scientific">Marinomonas foliarum</name>
    <dbReference type="NCBI Taxonomy" id="491950"/>
    <lineage>
        <taxon>Bacteria</taxon>
        <taxon>Pseudomonadati</taxon>
        <taxon>Pseudomonadota</taxon>
        <taxon>Gammaproteobacteria</taxon>
        <taxon>Oceanospirillales</taxon>
        <taxon>Oceanospirillaceae</taxon>
        <taxon>Marinomonas</taxon>
    </lineage>
</organism>
<reference evidence="3 4" key="1">
    <citation type="submission" date="2018-07" db="EMBL/GenBank/DDBJ databases">
        <title>Genomic Encyclopedia of Type Strains, Phase III (KMG-III): the genomes of soil and plant-associated and newly described type strains.</title>
        <authorList>
            <person name="Whitman W."/>
        </authorList>
    </citation>
    <scope>NUCLEOTIDE SEQUENCE [LARGE SCALE GENOMIC DNA]</scope>
    <source>
        <strain evidence="3 4">CECT 7731</strain>
    </source>
</reference>
<accession>A0A368ZM75</accession>
<evidence type="ECO:0000256" key="1">
    <source>
        <dbReference type="SAM" id="MobiDB-lite"/>
    </source>
</evidence>
<evidence type="ECO:0000313" key="2">
    <source>
        <dbReference type="EMBL" id="QRV24353.1"/>
    </source>
</evidence>
<evidence type="ECO:0000313" key="5">
    <source>
        <dbReference type="Proteomes" id="UP000644167"/>
    </source>
</evidence>
<dbReference type="EMBL" id="QPJQ01000037">
    <property type="protein sequence ID" value="RCW95829.1"/>
    <property type="molecule type" value="Genomic_DNA"/>
</dbReference>
<dbReference type="OrthoDB" id="9843323at2"/>
<dbReference type="AlphaFoldDB" id="A0A368ZM75"/>
<dbReference type="EMBL" id="CP070273">
    <property type="protein sequence ID" value="QRV24353.1"/>
    <property type="molecule type" value="Genomic_DNA"/>
</dbReference>
<gene>
    <name evidence="3" type="ORF">DFP77_13747</name>
    <name evidence="2" type="ORF">JSY38_02090</name>
</gene>
<keyword evidence="5" id="KW-1185">Reference proteome</keyword>